<feature type="compositionally biased region" description="Basic residues" evidence="1">
    <location>
        <begin position="65"/>
        <end position="74"/>
    </location>
</feature>
<evidence type="ECO:0000256" key="1">
    <source>
        <dbReference type="SAM" id="MobiDB-lite"/>
    </source>
</evidence>
<protein>
    <submittedName>
        <fullName evidence="3">Uncharacterized protein</fullName>
    </submittedName>
</protein>
<dbReference type="Proteomes" id="UP000887565">
    <property type="component" value="Unplaced"/>
</dbReference>
<organism evidence="2 3">
    <name type="scientific">Romanomermis culicivorax</name>
    <name type="common">Nematode worm</name>
    <dbReference type="NCBI Taxonomy" id="13658"/>
    <lineage>
        <taxon>Eukaryota</taxon>
        <taxon>Metazoa</taxon>
        <taxon>Ecdysozoa</taxon>
        <taxon>Nematoda</taxon>
        <taxon>Enoplea</taxon>
        <taxon>Dorylaimia</taxon>
        <taxon>Mermithida</taxon>
        <taxon>Mermithoidea</taxon>
        <taxon>Mermithidae</taxon>
        <taxon>Romanomermis</taxon>
    </lineage>
</organism>
<evidence type="ECO:0000313" key="3">
    <source>
        <dbReference type="WBParaSite" id="nRc.2.0.1.t48185-RA"/>
    </source>
</evidence>
<dbReference type="Gene3D" id="3.60.10.10">
    <property type="entry name" value="Endonuclease/exonuclease/phosphatase"/>
    <property type="match status" value="1"/>
</dbReference>
<dbReference type="InterPro" id="IPR036691">
    <property type="entry name" value="Endo/exonu/phosph_ase_sf"/>
</dbReference>
<feature type="region of interest" description="Disordered" evidence="1">
    <location>
        <begin position="65"/>
        <end position="93"/>
    </location>
</feature>
<name>A0A915LAN4_ROMCU</name>
<dbReference type="WBParaSite" id="nRc.2.0.1.t48185-RA">
    <property type="protein sequence ID" value="nRc.2.0.1.t48185-RA"/>
    <property type="gene ID" value="nRc.2.0.1.g48185"/>
</dbReference>
<evidence type="ECO:0000313" key="2">
    <source>
        <dbReference type="Proteomes" id="UP000887565"/>
    </source>
</evidence>
<dbReference type="AlphaFoldDB" id="A0A915LAN4"/>
<feature type="compositionally biased region" description="Polar residues" evidence="1">
    <location>
        <begin position="84"/>
        <end position="93"/>
    </location>
</feature>
<accession>A0A915LAN4</accession>
<keyword evidence="2" id="KW-1185">Reference proteome</keyword>
<reference evidence="3" key="1">
    <citation type="submission" date="2022-11" db="UniProtKB">
        <authorList>
            <consortium name="WormBaseParasite"/>
        </authorList>
    </citation>
    <scope>IDENTIFICATION</scope>
</reference>
<proteinExistence type="predicted"/>
<sequence>MHFQHKRIHKKTWQSLEGCTFNEIDFICISQKWRSSLRDARAYGKVDVGSDHYLVRGEMKLKLRNQKQRKPKRRFTNEELKDPTNANAFTLEL</sequence>